<comment type="caution">
    <text evidence="3">The sequence shown here is derived from an EMBL/GenBank/DDBJ whole genome shotgun (WGS) entry which is preliminary data.</text>
</comment>
<keyword evidence="1" id="KW-0812">Transmembrane</keyword>
<dbReference type="EMBL" id="BSRZ01000001">
    <property type="protein sequence ID" value="GLW62189.1"/>
    <property type="molecule type" value="Genomic_DNA"/>
</dbReference>
<protein>
    <recommendedName>
        <fullName evidence="2">TadE-like domain-containing protein</fullName>
    </recommendedName>
</protein>
<name>A0A9W6PPD4_9ACTN</name>
<evidence type="ECO:0000313" key="4">
    <source>
        <dbReference type="Proteomes" id="UP001165124"/>
    </source>
</evidence>
<dbReference type="RefSeq" id="WP_169803810.1">
    <property type="nucleotide sequence ID" value="NZ_BSRZ01000001.1"/>
</dbReference>
<evidence type="ECO:0000256" key="1">
    <source>
        <dbReference type="SAM" id="Phobius"/>
    </source>
</evidence>
<organism evidence="3 4">
    <name type="scientific">Actinomadura rubrobrunea</name>
    <dbReference type="NCBI Taxonomy" id="115335"/>
    <lineage>
        <taxon>Bacteria</taxon>
        <taxon>Bacillati</taxon>
        <taxon>Actinomycetota</taxon>
        <taxon>Actinomycetes</taxon>
        <taxon>Streptosporangiales</taxon>
        <taxon>Thermomonosporaceae</taxon>
        <taxon>Actinomadura</taxon>
    </lineage>
</organism>
<feature type="domain" description="TadE-like" evidence="2">
    <location>
        <begin position="21"/>
        <end position="63"/>
    </location>
</feature>
<accession>A0A9W6PPD4</accession>
<gene>
    <name evidence="3" type="ORF">Arub01_04330</name>
</gene>
<keyword evidence="1" id="KW-0472">Membrane</keyword>
<reference evidence="3" key="1">
    <citation type="submission" date="2023-02" db="EMBL/GenBank/DDBJ databases">
        <title>Actinomadura rubrobrunea NBRC 14622.</title>
        <authorList>
            <person name="Ichikawa N."/>
            <person name="Sato H."/>
            <person name="Tonouchi N."/>
        </authorList>
    </citation>
    <scope>NUCLEOTIDE SEQUENCE</scope>
    <source>
        <strain evidence="3">NBRC 14622</strain>
    </source>
</reference>
<feature type="transmembrane region" description="Helical" evidence="1">
    <location>
        <begin position="27"/>
        <end position="49"/>
    </location>
</feature>
<dbReference type="Proteomes" id="UP001165124">
    <property type="component" value="Unassembled WGS sequence"/>
</dbReference>
<keyword evidence="4" id="KW-1185">Reference proteome</keyword>
<evidence type="ECO:0000259" key="2">
    <source>
        <dbReference type="Pfam" id="PF07811"/>
    </source>
</evidence>
<sequence>MIAALVGRGRKNHVHRAGDHGGVSVEFAGVLPGVLFVILFCLEFMMAGLTVERVENAARTGARIASQQQEPSQCERAAMEAMPAWLNEKKVAASVNDGGVSCRVEAKVPVLFKGIPLDFTMRRTVTMPLG</sequence>
<proteinExistence type="predicted"/>
<dbReference type="Pfam" id="PF07811">
    <property type="entry name" value="TadE"/>
    <property type="match status" value="1"/>
</dbReference>
<dbReference type="AlphaFoldDB" id="A0A9W6PPD4"/>
<dbReference type="InterPro" id="IPR012495">
    <property type="entry name" value="TadE-like_dom"/>
</dbReference>
<evidence type="ECO:0000313" key="3">
    <source>
        <dbReference type="EMBL" id="GLW62189.1"/>
    </source>
</evidence>
<keyword evidence="1" id="KW-1133">Transmembrane helix</keyword>